<protein>
    <submittedName>
        <fullName evidence="3">Viral A-type inclusion protein</fullName>
    </submittedName>
</protein>
<sequence length="332" mass="39575">MSTSPVYLDLSSNIKYAINQTKLSIEKAIQGEPNHPFYPNLNENRQLSRDVRFAVGIYEELANYEGEKVKKAVKEGDINSVLYNFNQSLFKIAENAKKEGIWLKKQYEAKKEADDQDYCRIKGLEEEVAKKEVSSDQMSDWESMMTTMKAEMEKKMEEMFQDMKIKFESAQEEVKKTQNNEDRKENSEKEEYLNKIDEMENELADQDVQLERLKNKIEWYKKNEGKLVYKLEEKSAEVTKLNYTINKIYKEDWEVIRRVEELRKKLVKSENLLKNTVELHEKEAKEWKEKEWEMGGKQRETDYELGRVKMELKEVKDALKSMDPEEEFAYFF</sequence>
<organism evidence="2 3">
    <name type="scientific">Caenorhabditis tropicalis</name>
    <dbReference type="NCBI Taxonomy" id="1561998"/>
    <lineage>
        <taxon>Eukaryota</taxon>
        <taxon>Metazoa</taxon>
        <taxon>Ecdysozoa</taxon>
        <taxon>Nematoda</taxon>
        <taxon>Chromadorea</taxon>
        <taxon>Rhabditida</taxon>
        <taxon>Rhabditina</taxon>
        <taxon>Rhabditomorpha</taxon>
        <taxon>Rhabditoidea</taxon>
        <taxon>Rhabditidae</taxon>
        <taxon>Peloderinae</taxon>
        <taxon>Caenorhabditis</taxon>
    </lineage>
</organism>
<keyword evidence="1" id="KW-0175">Coiled coil</keyword>
<accession>A0A1I7UH34</accession>
<evidence type="ECO:0000313" key="3">
    <source>
        <dbReference type="WBParaSite" id="Csp11.Scaffold629.g9262.t1"/>
    </source>
</evidence>
<proteinExistence type="predicted"/>
<evidence type="ECO:0000256" key="1">
    <source>
        <dbReference type="SAM" id="Coils"/>
    </source>
</evidence>
<dbReference type="AlphaFoldDB" id="A0A1I7UH34"/>
<evidence type="ECO:0000313" key="2">
    <source>
        <dbReference type="Proteomes" id="UP000095282"/>
    </source>
</evidence>
<dbReference type="WBParaSite" id="Csp11.Scaffold629.g9262.t1">
    <property type="protein sequence ID" value="Csp11.Scaffold629.g9262.t1"/>
    <property type="gene ID" value="Csp11.Scaffold629.g9262"/>
</dbReference>
<keyword evidence="2" id="KW-1185">Reference proteome</keyword>
<dbReference type="Proteomes" id="UP000095282">
    <property type="component" value="Unplaced"/>
</dbReference>
<feature type="coiled-coil region" evidence="1">
    <location>
        <begin position="153"/>
        <end position="223"/>
    </location>
</feature>
<name>A0A1I7UH34_9PELO</name>
<feature type="coiled-coil region" evidence="1">
    <location>
        <begin position="259"/>
        <end position="290"/>
    </location>
</feature>
<reference evidence="3" key="1">
    <citation type="submission" date="2016-11" db="UniProtKB">
        <authorList>
            <consortium name="WormBaseParasite"/>
        </authorList>
    </citation>
    <scope>IDENTIFICATION</scope>
</reference>